<reference evidence="7 8" key="1">
    <citation type="submission" date="2020-05" db="EMBL/GenBank/DDBJ databases">
        <title>Genome sequence of Isoptericola sp. JC619 isolated from Chilika lagoon, India.</title>
        <authorList>
            <person name="Kumar D."/>
            <person name="Appam K."/>
            <person name="Gandham S."/>
            <person name="Uppada J."/>
            <person name="Sasikala C."/>
            <person name="Venkata Ramana C."/>
        </authorList>
    </citation>
    <scope>NUCLEOTIDE SEQUENCE [LARGE SCALE GENOMIC DNA]</scope>
    <source>
        <strain evidence="7 8">JC619</strain>
    </source>
</reference>
<gene>
    <name evidence="7" type="ORF">HLI28_00790</name>
</gene>
<keyword evidence="4 5" id="KW-0472">Membrane</keyword>
<protein>
    <submittedName>
        <fullName evidence="7">YhgE/Pip domain-containing protein</fullName>
    </submittedName>
</protein>
<keyword evidence="3 5" id="KW-1133">Transmembrane helix</keyword>
<evidence type="ECO:0000313" key="8">
    <source>
        <dbReference type="Proteomes" id="UP000557204"/>
    </source>
</evidence>
<dbReference type="InterPro" id="IPR013525">
    <property type="entry name" value="ABC2_TM"/>
</dbReference>
<feature type="transmembrane region" description="Helical" evidence="5">
    <location>
        <begin position="668"/>
        <end position="691"/>
    </location>
</feature>
<evidence type="ECO:0000256" key="2">
    <source>
        <dbReference type="ARBA" id="ARBA00022692"/>
    </source>
</evidence>
<dbReference type="NCBIfam" id="TIGR03057">
    <property type="entry name" value="xxxLxxG_by_4"/>
    <property type="match status" value="3"/>
</dbReference>
<comment type="subcellular location">
    <subcellularLocation>
        <location evidence="1">Membrane</location>
        <topology evidence="1">Multi-pass membrane protein</topology>
    </subcellularLocation>
</comment>
<dbReference type="Proteomes" id="UP000557204">
    <property type="component" value="Unassembled WGS sequence"/>
</dbReference>
<accession>A0A849JU39</accession>
<feature type="transmembrane region" description="Helical" evidence="5">
    <location>
        <begin position="584"/>
        <end position="608"/>
    </location>
</feature>
<feature type="transmembrane region" description="Helical" evidence="5">
    <location>
        <begin position="513"/>
        <end position="536"/>
    </location>
</feature>
<dbReference type="InterPro" id="IPR017501">
    <property type="entry name" value="Phage_infect_YhgE_C"/>
</dbReference>
<dbReference type="Pfam" id="PF12698">
    <property type="entry name" value="ABC2_membrane_3"/>
    <property type="match status" value="1"/>
</dbReference>
<feature type="transmembrane region" description="Helical" evidence="5">
    <location>
        <begin position="615"/>
        <end position="634"/>
    </location>
</feature>
<dbReference type="NCBIfam" id="TIGR03062">
    <property type="entry name" value="pip_yhgE_Cterm"/>
    <property type="match status" value="1"/>
</dbReference>
<dbReference type="SUPFAM" id="SSF101967">
    <property type="entry name" value="Adhesin YadA, collagen-binding domain"/>
    <property type="match status" value="1"/>
</dbReference>
<dbReference type="InterPro" id="IPR051328">
    <property type="entry name" value="T7SS_ABC-Transporter"/>
</dbReference>
<evidence type="ECO:0000259" key="6">
    <source>
        <dbReference type="Pfam" id="PF12698"/>
    </source>
</evidence>
<feature type="transmembrane region" description="Helical" evidence="5">
    <location>
        <begin position="21"/>
        <end position="41"/>
    </location>
</feature>
<comment type="caution">
    <text evidence="7">The sequence shown here is derived from an EMBL/GenBank/DDBJ whole genome shotgun (WGS) entry which is preliminary data.</text>
</comment>
<evidence type="ECO:0000256" key="1">
    <source>
        <dbReference type="ARBA" id="ARBA00004141"/>
    </source>
</evidence>
<feature type="domain" description="ABC-2 type transporter transmembrane" evidence="6">
    <location>
        <begin position="504"/>
        <end position="684"/>
    </location>
</feature>
<keyword evidence="2 5" id="KW-0812">Transmembrane</keyword>
<keyword evidence="8" id="KW-1185">Reference proteome</keyword>
<name>A0A849JU39_9MICO</name>
<dbReference type="PANTHER" id="PTHR43077:SF5">
    <property type="entry name" value="PHAGE INFECTION PROTEIN"/>
    <property type="match status" value="1"/>
</dbReference>
<evidence type="ECO:0000313" key="7">
    <source>
        <dbReference type="EMBL" id="NNU26084.1"/>
    </source>
</evidence>
<dbReference type="InterPro" id="IPR023908">
    <property type="entry name" value="xxxLxxG_rpt"/>
</dbReference>
<dbReference type="EMBL" id="JABFAJ010000003">
    <property type="protein sequence ID" value="NNU26084.1"/>
    <property type="molecule type" value="Genomic_DNA"/>
</dbReference>
<feature type="transmembrane region" description="Helical" evidence="5">
    <location>
        <begin position="548"/>
        <end position="572"/>
    </location>
</feature>
<dbReference type="GO" id="GO:0140359">
    <property type="term" value="F:ABC-type transporter activity"/>
    <property type="evidence" value="ECO:0007669"/>
    <property type="project" value="InterPro"/>
</dbReference>
<dbReference type="NCBIfam" id="TIGR03061">
    <property type="entry name" value="pip_yhgE_Nterm"/>
    <property type="match status" value="1"/>
</dbReference>
<sequence length="708" mass="72807">MTAVRLAVSELRRLATGTMPRLAVLAMALVPTLYAGLYLYANHDPYENLDEVPAALVVQDEGTTTTDSVTGEETERTFGADVADELEDDGGFGWVETTQQDAEVGVRSGRFDAALIIGPTFSADLVSAGEFDPEQASLTLLTNDANNYLAGTIADQIVGQVRDSIAEQVGTEAADQFLRGFASIHTNLADAVDGAGQLLDGSRRLRDGTDDAADGAHDLAAGARRTAEGAATLDEKVGPLVDAVDRLDDGAGNLSSGLDDLRDATASLPADTRRLADGAQEVADGDAEVARYGRQASAAAHDVLPALDAVRDGVDTALADRLDGLVADGTLTRAQADALAADVQDQVTPVLDTQRAQVTDSVAQVDDASAQLDTLADGAQQVADGADSLADATPALADGIASAADGADRLADGTSRLAASTPALAEGVGRLADGTARVASGASDLADGTDRLADGSADLADGADELRDGLAQGLGQVPDLDDETRTDTADTIGNPVRVRDESLSSAGTYGGGLAPFFLSLAAWIGAYVLFLLVRPLSTRALVAGRSGLATALGGWAVPAAIGVVQVGLMFTVTKFALDIDPAHGLLTALFLVLVSGTFVAILQALNAWLGAAGQFLGLVLMLVQLVTAGGTFPWQTIPEPLRSLHRFMPMTYAVEGLRQLLYGGSLDAAGRCAVVLAGVFLGAIGATALAARRRRVWTVTALQPELVL</sequence>
<evidence type="ECO:0000256" key="4">
    <source>
        <dbReference type="ARBA" id="ARBA00023136"/>
    </source>
</evidence>
<dbReference type="GO" id="GO:0016020">
    <property type="term" value="C:membrane"/>
    <property type="evidence" value="ECO:0007669"/>
    <property type="project" value="UniProtKB-SubCell"/>
</dbReference>
<dbReference type="InterPro" id="IPR017500">
    <property type="entry name" value="Phage_infect_YhgE_N"/>
</dbReference>
<dbReference type="Gene3D" id="1.10.287.950">
    <property type="entry name" value="Methyl-accepting chemotaxis protein"/>
    <property type="match status" value="1"/>
</dbReference>
<evidence type="ECO:0000256" key="3">
    <source>
        <dbReference type="ARBA" id="ARBA00022989"/>
    </source>
</evidence>
<evidence type="ECO:0000256" key="5">
    <source>
        <dbReference type="SAM" id="Phobius"/>
    </source>
</evidence>
<dbReference type="PANTHER" id="PTHR43077">
    <property type="entry name" value="TRANSPORT PERMEASE YVFS-RELATED"/>
    <property type="match status" value="1"/>
</dbReference>
<dbReference type="AlphaFoldDB" id="A0A849JU39"/>
<dbReference type="InterPro" id="IPR011049">
    <property type="entry name" value="Serralysin-like_metalloprot_C"/>
</dbReference>
<proteinExistence type="predicted"/>
<organism evidence="7 8">
    <name type="scientific">Isoptericola sediminis</name>
    <dbReference type="NCBI Taxonomy" id="2733572"/>
    <lineage>
        <taxon>Bacteria</taxon>
        <taxon>Bacillati</taxon>
        <taxon>Actinomycetota</taxon>
        <taxon>Actinomycetes</taxon>
        <taxon>Micrococcales</taxon>
        <taxon>Promicromonosporaceae</taxon>
        <taxon>Isoptericola</taxon>
    </lineage>
</organism>
<dbReference type="RefSeq" id="WP_171245601.1">
    <property type="nucleotide sequence ID" value="NZ_JABFAJ010000003.1"/>
</dbReference>